<reference evidence="1 2" key="1">
    <citation type="submission" date="2020-08" db="EMBL/GenBank/DDBJ databases">
        <title>Genome public.</title>
        <authorList>
            <person name="Liu C."/>
            <person name="Sun Q."/>
        </authorList>
    </citation>
    <scope>NUCLEOTIDE SEQUENCE [LARGE SCALE GENOMIC DNA]</scope>
    <source>
        <strain evidence="1 2">3_YM_SP_D4_24.mj</strain>
    </source>
</reference>
<comment type="caution">
    <text evidence="1">The sequence shown here is derived from an EMBL/GenBank/DDBJ whole genome shotgun (WGS) entry which is preliminary data.</text>
</comment>
<dbReference type="NCBIfam" id="NF040745">
    <property type="entry name" value="accessory_GlmL"/>
    <property type="match status" value="1"/>
</dbReference>
<keyword evidence="2" id="KW-1185">Reference proteome</keyword>
<evidence type="ECO:0000313" key="2">
    <source>
        <dbReference type="Proteomes" id="UP000661649"/>
    </source>
</evidence>
<dbReference type="PIRSF" id="PIRSF004729">
    <property type="entry name" value="MutL"/>
    <property type="match status" value="1"/>
</dbReference>
<dbReference type="RefSeq" id="WP_117456072.1">
    <property type="nucleotide sequence ID" value="NZ_DAWEED010000060.1"/>
</dbReference>
<accession>A0ABR7P9K3</accession>
<sequence>MKPILLVDFGSTNTKVTAVDVEACEILGTAAAYTTVETDINEGLENAIKILEQTTGHLEFEEKYACSSAAGGLKMVSIGLVPELTAQASREASLGAGAKVWKTYSFELTKGDLKEIEDYHPDIILLSGGTDGGNSECILYNAKMLAGLSYDCPIVLAGNRNAADECEEILEGRTVYICENVMPKLGEINIEPTQKQIREIFLNRIVQGKGLTKAMDLVSGIIMPTPSAMLVAMELLSDGWEEVPGIGELVGVDLGGATTDVYSVADGNPANASTVIKGLPEPYTKRTVEGDIGMRYSVKGILEAVGERRLSKISGINKNRVVELVSWLEQHTDYIPDNEEMEKMDYALACAAVETAVERHSGSLEQVFTPCGLTYVQSGKDLRRVKYVVATGGALIHAKHTEEVAKYALFDESKPGSLRPEKAEILIDRKYILAAMGLLSQHYPLAALEIMKKEIAYYGLEK</sequence>
<organism evidence="1 2">
    <name type="scientific">Blautia stercoris</name>
    <dbReference type="NCBI Taxonomy" id="871664"/>
    <lineage>
        <taxon>Bacteria</taxon>
        <taxon>Bacillati</taxon>
        <taxon>Bacillota</taxon>
        <taxon>Clostridia</taxon>
        <taxon>Lachnospirales</taxon>
        <taxon>Lachnospiraceae</taxon>
        <taxon>Blautia</taxon>
    </lineage>
</organism>
<gene>
    <name evidence="1" type="ORF">H8712_05050</name>
</gene>
<name>A0ABR7P9K3_9FIRM</name>
<dbReference type="NCBIfam" id="TIGR01319">
    <property type="entry name" value="glmL_fam"/>
    <property type="match status" value="1"/>
</dbReference>
<dbReference type="Pfam" id="PF13941">
    <property type="entry name" value="MutL"/>
    <property type="match status" value="1"/>
</dbReference>
<proteinExistence type="predicted"/>
<dbReference type="Proteomes" id="UP000661649">
    <property type="component" value="Unassembled WGS sequence"/>
</dbReference>
<dbReference type="EMBL" id="JACRTP010000002">
    <property type="protein sequence ID" value="MBC8627984.1"/>
    <property type="molecule type" value="Genomic_DNA"/>
</dbReference>
<evidence type="ECO:0000313" key="1">
    <source>
        <dbReference type="EMBL" id="MBC8627984.1"/>
    </source>
</evidence>
<dbReference type="InterPro" id="IPR006230">
    <property type="entry name" value="MutL"/>
</dbReference>
<protein>
    <submittedName>
        <fullName evidence="1">Glutamate mutase L</fullName>
    </submittedName>
</protein>